<feature type="signal peptide" evidence="4">
    <location>
        <begin position="1"/>
        <end position="21"/>
    </location>
</feature>
<sequence>MKAKYLSISITLTLLTSLPSASTELVYEPINPSFGGSPLNGNFLLGKANAQSKHSAPTRERTYAERLQESIERAYINKIVRELTDLAFGEVQYDENGDPVESIFDQNSMFVSGDYQVHLVTSNPDSIVVEITNLLSEEITVVEIPRFG</sequence>
<dbReference type="RefSeq" id="WP_263712343.1">
    <property type="nucleotide sequence ID" value="NZ_JAOWKX010000005.1"/>
</dbReference>
<name>A0ABT3A8Q9_9ALTE</name>
<evidence type="ECO:0000256" key="2">
    <source>
        <dbReference type="ARBA" id="ARBA00014031"/>
    </source>
</evidence>
<evidence type="ECO:0000313" key="6">
    <source>
        <dbReference type="Proteomes" id="UP001652504"/>
    </source>
</evidence>
<dbReference type="InterPro" id="IPR018893">
    <property type="entry name" value="T8SS_CsgF"/>
</dbReference>
<feature type="chain" id="PRO_5047097440" description="Curli production assembly/transport component CsgF" evidence="4">
    <location>
        <begin position="22"/>
        <end position="148"/>
    </location>
</feature>
<dbReference type="Pfam" id="PF10614">
    <property type="entry name" value="CsgF"/>
    <property type="match status" value="1"/>
</dbReference>
<protein>
    <recommendedName>
        <fullName evidence="2">Curli production assembly/transport component CsgF</fullName>
    </recommendedName>
</protein>
<evidence type="ECO:0000313" key="5">
    <source>
        <dbReference type="EMBL" id="MCV2885048.1"/>
    </source>
</evidence>
<comment type="caution">
    <text evidence="5">The sequence shown here is derived from an EMBL/GenBank/DDBJ whole genome shotgun (WGS) entry which is preliminary data.</text>
</comment>
<proteinExistence type="predicted"/>
<keyword evidence="3 4" id="KW-0732">Signal</keyword>
<dbReference type="EMBL" id="JAOWKX010000005">
    <property type="protein sequence ID" value="MCV2885048.1"/>
    <property type="molecule type" value="Genomic_DNA"/>
</dbReference>
<accession>A0ABT3A8Q9</accession>
<comment type="function">
    <text evidence="1">May be involved in the biogenesis of curli organelles.</text>
</comment>
<dbReference type="Proteomes" id="UP001652504">
    <property type="component" value="Unassembled WGS sequence"/>
</dbReference>
<keyword evidence="6" id="KW-1185">Reference proteome</keyword>
<organism evidence="5 6">
    <name type="scientific">Fluctibacter corallii</name>
    <dbReference type="NCBI Taxonomy" id="2984329"/>
    <lineage>
        <taxon>Bacteria</taxon>
        <taxon>Pseudomonadati</taxon>
        <taxon>Pseudomonadota</taxon>
        <taxon>Gammaproteobacteria</taxon>
        <taxon>Alteromonadales</taxon>
        <taxon>Alteromonadaceae</taxon>
        <taxon>Fluctibacter</taxon>
    </lineage>
</organism>
<reference evidence="5 6" key="1">
    <citation type="submission" date="2022-10" db="EMBL/GenBank/DDBJ databases">
        <title>Aestuariibacter sp. AA17 isolated from Montipora capitata coral fragment.</title>
        <authorList>
            <person name="Emsley S.A."/>
            <person name="Pfannmuller K.M."/>
            <person name="Loughran R.M."/>
            <person name="Shlafstein M."/>
            <person name="Papke E."/>
            <person name="Saw J.H."/>
            <person name="Ushijima B."/>
            <person name="Videau P."/>
        </authorList>
    </citation>
    <scope>NUCLEOTIDE SEQUENCE [LARGE SCALE GENOMIC DNA]</scope>
    <source>
        <strain evidence="5 6">AA17</strain>
    </source>
</reference>
<evidence type="ECO:0000256" key="4">
    <source>
        <dbReference type="SAM" id="SignalP"/>
    </source>
</evidence>
<gene>
    <name evidence="5" type="ORF">OE749_10135</name>
</gene>
<evidence type="ECO:0000256" key="1">
    <source>
        <dbReference type="ARBA" id="ARBA00003989"/>
    </source>
</evidence>
<evidence type="ECO:0000256" key="3">
    <source>
        <dbReference type="ARBA" id="ARBA00022729"/>
    </source>
</evidence>